<protein>
    <submittedName>
        <fullName evidence="9">Zinc transporter, ZIP family</fullName>
    </submittedName>
</protein>
<feature type="transmembrane region" description="Helical" evidence="8">
    <location>
        <begin position="194"/>
        <end position="217"/>
    </location>
</feature>
<dbReference type="InterPro" id="IPR003689">
    <property type="entry name" value="ZIP"/>
</dbReference>
<name>A0A1H3VY19_9EURY</name>
<evidence type="ECO:0000256" key="5">
    <source>
        <dbReference type="ARBA" id="ARBA00022833"/>
    </source>
</evidence>
<dbReference type="PANTHER" id="PTHR11040:SF211">
    <property type="entry name" value="ZINC TRANSPORTER ZIP11"/>
    <property type="match status" value="1"/>
</dbReference>
<comment type="subcellular location">
    <subcellularLocation>
        <location evidence="1">Cell membrane</location>
        <topology evidence="1">Multi-pass membrane protein</topology>
    </subcellularLocation>
</comment>
<keyword evidence="10" id="KW-1185">Reference proteome</keyword>
<dbReference type="Proteomes" id="UP000236755">
    <property type="component" value="Unassembled WGS sequence"/>
</dbReference>
<dbReference type="OrthoDB" id="11839at2157"/>
<evidence type="ECO:0000256" key="6">
    <source>
        <dbReference type="ARBA" id="ARBA00022989"/>
    </source>
</evidence>
<keyword evidence="6 8" id="KW-1133">Transmembrane helix</keyword>
<feature type="transmembrane region" description="Helical" evidence="8">
    <location>
        <begin position="223"/>
        <end position="243"/>
    </location>
</feature>
<dbReference type="STRING" id="555874.SAMN04488065_0336"/>
<keyword evidence="4 8" id="KW-0812">Transmembrane</keyword>
<reference evidence="9 10" key="1">
    <citation type="submission" date="2016-10" db="EMBL/GenBank/DDBJ databases">
        <authorList>
            <person name="de Groot N.N."/>
        </authorList>
    </citation>
    <scope>NUCLEOTIDE SEQUENCE [LARGE SCALE GENOMIC DNA]</scope>
    <source>
        <strain evidence="9 10">CGMCC 1.8712</strain>
    </source>
</reference>
<evidence type="ECO:0000256" key="2">
    <source>
        <dbReference type="ARBA" id="ARBA00006939"/>
    </source>
</evidence>
<evidence type="ECO:0000313" key="10">
    <source>
        <dbReference type="Proteomes" id="UP000236755"/>
    </source>
</evidence>
<dbReference type="PANTHER" id="PTHR11040">
    <property type="entry name" value="ZINC/IRON TRANSPORTER"/>
    <property type="match status" value="1"/>
</dbReference>
<dbReference type="Pfam" id="PF02535">
    <property type="entry name" value="Zip"/>
    <property type="match status" value="1"/>
</dbReference>
<keyword evidence="7 8" id="KW-0472">Membrane</keyword>
<dbReference type="EMBL" id="FNQT01000001">
    <property type="protein sequence ID" value="SDZ79084.1"/>
    <property type="molecule type" value="Genomic_DNA"/>
</dbReference>
<evidence type="ECO:0000256" key="3">
    <source>
        <dbReference type="ARBA" id="ARBA00022475"/>
    </source>
</evidence>
<evidence type="ECO:0000256" key="8">
    <source>
        <dbReference type="SAM" id="Phobius"/>
    </source>
</evidence>
<dbReference type="RefSeq" id="WP_092630463.1">
    <property type="nucleotide sequence ID" value="NZ_FNQT01000001.1"/>
</dbReference>
<evidence type="ECO:0000256" key="7">
    <source>
        <dbReference type="ARBA" id="ARBA00023136"/>
    </source>
</evidence>
<sequence>MIADTLAGLFGTDPVVNGLIGGLVIATLNLFGASLVFVWRDPSERALDGALGFAAGVMLAASFTSLIIPGVETYSGGNPLPVLLGVALGALFLDRSDVLIPHAHYLVTGRKRADAANPNTSLPIADERLAGVMLFVLAITLHNMPEGLAVGVGFGSGDLGTAIPLMLAIGLQNIPEGLAVSVAAINAGLDRRTYAMFTGIRSGLVEIPLAVLGAYAVGAMSTLLPYAMGFAAGAMLFVISDEILPETHTRGNERIATLGTIVGVIVMLYLDISLG</sequence>
<proteinExistence type="inferred from homology"/>
<gene>
    <name evidence="9" type="ORF">SAMN04488065_0336</name>
</gene>
<evidence type="ECO:0000256" key="4">
    <source>
        <dbReference type="ARBA" id="ARBA00022692"/>
    </source>
</evidence>
<dbReference type="AlphaFoldDB" id="A0A1H3VY19"/>
<evidence type="ECO:0000313" key="9">
    <source>
        <dbReference type="EMBL" id="SDZ79084.1"/>
    </source>
</evidence>
<dbReference type="GO" id="GO:0005886">
    <property type="term" value="C:plasma membrane"/>
    <property type="evidence" value="ECO:0007669"/>
    <property type="project" value="UniProtKB-SubCell"/>
</dbReference>
<comment type="similarity">
    <text evidence="2">Belongs to the ZIP transporter (TC 2.A.5) family.</text>
</comment>
<feature type="transmembrane region" description="Helical" evidence="8">
    <location>
        <begin position="15"/>
        <end position="38"/>
    </location>
</feature>
<keyword evidence="5" id="KW-0862">Zinc</keyword>
<keyword evidence="3" id="KW-1003">Cell membrane</keyword>
<organism evidence="9 10">
    <name type="scientific">Haloplanus vescus</name>
    <dbReference type="NCBI Taxonomy" id="555874"/>
    <lineage>
        <taxon>Archaea</taxon>
        <taxon>Methanobacteriati</taxon>
        <taxon>Methanobacteriota</taxon>
        <taxon>Stenosarchaea group</taxon>
        <taxon>Halobacteria</taxon>
        <taxon>Halobacteriales</taxon>
        <taxon>Haloferacaceae</taxon>
        <taxon>Haloplanus</taxon>
    </lineage>
</organism>
<accession>A0A1H3VY19</accession>
<feature type="transmembrane region" description="Helical" evidence="8">
    <location>
        <begin position="50"/>
        <end position="68"/>
    </location>
</feature>
<evidence type="ECO:0000256" key="1">
    <source>
        <dbReference type="ARBA" id="ARBA00004651"/>
    </source>
</evidence>
<dbReference type="GO" id="GO:0005385">
    <property type="term" value="F:zinc ion transmembrane transporter activity"/>
    <property type="evidence" value="ECO:0007669"/>
    <property type="project" value="TreeGrafter"/>
</dbReference>
<feature type="transmembrane region" description="Helical" evidence="8">
    <location>
        <begin position="255"/>
        <end position="272"/>
    </location>
</feature>